<name>A0A3B0A6K7_9ACTN</name>
<feature type="region of interest" description="Disordered" evidence="1">
    <location>
        <begin position="1"/>
        <end position="42"/>
    </location>
</feature>
<evidence type="ECO:0000313" key="3">
    <source>
        <dbReference type="EMBL" id="RKN55924.1"/>
    </source>
</evidence>
<evidence type="ECO:0000256" key="1">
    <source>
        <dbReference type="SAM" id="MobiDB-lite"/>
    </source>
</evidence>
<organism evidence="3 4">
    <name type="scientific">Micromonospora costi</name>
    <dbReference type="NCBI Taxonomy" id="1530042"/>
    <lineage>
        <taxon>Bacteria</taxon>
        <taxon>Bacillati</taxon>
        <taxon>Actinomycetota</taxon>
        <taxon>Actinomycetes</taxon>
        <taxon>Micromonosporales</taxon>
        <taxon>Micromonosporaceae</taxon>
        <taxon>Micromonospora</taxon>
    </lineage>
</organism>
<protein>
    <submittedName>
        <fullName evidence="3">ATP-binding protein</fullName>
    </submittedName>
</protein>
<reference evidence="3 4" key="1">
    <citation type="journal article" date="2015" name="Int. J. Syst. Evol. Microbiol.">
        <title>Micromonospora costi sp. nov., isolated from a leaf of Costus speciosus.</title>
        <authorList>
            <person name="Thawai C."/>
        </authorList>
    </citation>
    <scope>NUCLEOTIDE SEQUENCE [LARGE SCALE GENOMIC DNA]</scope>
    <source>
        <strain evidence="3 4">CS1-12</strain>
    </source>
</reference>
<comment type="caution">
    <text evidence="3">The sequence shown here is derived from an EMBL/GenBank/DDBJ whole genome shotgun (WGS) entry which is preliminary data.</text>
</comment>
<keyword evidence="3" id="KW-0067">ATP-binding</keyword>
<dbReference type="Gene3D" id="3.40.50.300">
    <property type="entry name" value="P-loop containing nucleotide triphosphate hydrolases"/>
    <property type="match status" value="1"/>
</dbReference>
<dbReference type="InterPro" id="IPR027417">
    <property type="entry name" value="P-loop_NTPase"/>
</dbReference>
<feature type="compositionally biased region" description="Basic and acidic residues" evidence="1">
    <location>
        <begin position="1"/>
        <end position="15"/>
    </location>
</feature>
<dbReference type="EMBL" id="RBAN01000002">
    <property type="protein sequence ID" value="RKN55924.1"/>
    <property type="molecule type" value="Genomic_DNA"/>
</dbReference>
<accession>A0A3B0A6K7</accession>
<dbReference type="InterPro" id="IPR002611">
    <property type="entry name" value="IstB_ATP-bd"/>
</dbReference>
<gene>
    <name evidence="3" type="ORF">D7193_15160</name>
</gene>
<keyword evidence="4" id="KW-1185">Reference proteome</keyword>
<sequence length="235" mass="25589">MGEPVSTDHDTEPVRAGDILAAAGFRPGAEPAQVEPKPFEPEPFDRIAFRTDQAAATLAARIPPMFADATPDHPQVAAWVRRFLANRHDFPSLVLVGPTGTGKTWLCWGAVRAVVEGVAARGEGLRWEATTHPALNAALRPSADNAHVGTLERLMHADLVFLDDLGAGKQTEWTGDGLLRLVDYRWSHRLPMIYSANAVGQPLINAVGDRINSRLGDAVKVALLGDDRRWRRRSA</sequence>
<evidence type="ECO:0000259" key="2">
    <source>
        <dbReference type="Pfam" id="PF01695"/>
    </source>
</evidence>
<dbReference type="Pfam" id="PF01695">
    <property type="entry name" value="IstB_IS21"/>
    <property type="match status" value="1"/>
</dbReference>
<keyword evidence="3" id="KW-0547">Nucleotide-binding</keyword>
<dbReference type="OrthoDB" id="9770694at2"/>
<dbReference type="GO" id="GO:0005524">
    <property type="term" value="F:ATP binding"/>
    <property type="evidence" value="ECO:0007669"/>
    <property type="project" value="UniProtKB-KW"/>
</dbReference>
<dbReference type="RefSeq" id="WP_120780107.1">
    <property type="nucleotide sequence ID" value="NZ_JBHLUP010000002.1"/>
</dbReference>
<dbReference type="SUPFAM" id="SSF52540">
    <property type="entry name" value="P-loop containing nucleoside triphosphate hydrolases"/>
    <property type="match status" value="1"/>
</dbReference>
<feature type="domain" description="IstB-like ATP-binding" evidence="2">
    <location>
        <begin position="92"/>
        <end position="199"/>
    </location>
</feature>
<proteinExistence type="predicted"/>
<evidence type="ECO:0000313" key="4">
    <source>
        <dbReference type="Proteomes" id="UP000279968"/>
    </source>
</evidence>
<dbReference type="Proteomes" id="UP000279968">
    <property type="component" value="Unassembled WGS sequence"/>
</dbReference>
<dbReference type="AlphaFoldDB" id="A0A3B0A6K7"/>